<dbReference type="GO" id="GO:0032456">
    <property type="term" value="P:endocytic recycling"/>
    <property type="evidence" value="ECO:0007669"/>
    <property type="project" value="TreeGrafter"/>
</dbReference>
<keyword evidence="6" id="KW-0333">Golgi apparatus</keyword>
<dbReference type="PANTHER" id="PTHR14190:SF7">
    <property type="entry name" value="VACUOLAR PROTEIN SORTING-ASSOCIATED PROTEIN 52 HOMOLOG"/>
    <property type="match status" value="1"/>
</dbReference>
<keyword evidence="4" id="KW-0813">Transport</keyword>
<dbReference type="Pfam" id="PF00179">
    <property type="entry name" value="UQ_con"/>
    <property type="match status" value="1"/>
</dbReference>
<dbReference type="Pfam" id="PF04129">
    <property type="entry name" value="Vps52_CC"/>
    <property type="match status" value="1"/>
</dbReference>
<evidence type="ECO:0000256" key="6">
    <source>
        <dbReference type="ARBA" id="ARBA00023034"/>
    </source>
</evidence>
<dbReference type="PROSITE" id="PS50127">
    <property type="entry name" value="UBC_2"/>
    <property type="match status" value="1"/>
</dbReference>
<evidence type="ECO:0000256" key="2">
    <source>
        <dbReference type="ARBA" id="ARBA00008180"/>
    </source>
</evidence>
<comment type="subcellular location">
    <subcellularLocation>
        <location evidence="1">Golgi apparatus</location>
        <location evidence="1">trans-Golgi network</location>
    </subcellularLocation>
</comment>
<evidence type="ECO:0000259" key="7">
    <source>
        <dbReference type="PROSITE" id="PS50127"/>
    </source>
</evidence>
<dbReference type="Proteomes" id="UP000038045">
    <property type="component" value="Unplaced"/>
</dbReference>
<dbReference type="GO" id="GO:0000938">
    <property type="term" value="C:GARP complex"/>
    <property type="evidence" value="ECO:0007669"/>
    <property type="project" value="TreeGrafter"/>
</dbReference>
<dbReference type="GO" id="GO:0042147">
    <property type="term" value="P:retrograde transport, endosome to Golgi"/>
    <property type="evidence" value="ECO:0007669"/>
    <property type="project" value="TreeGrafter"/>
</dbReference>
<proteinExistence type="inferred from homology"/>
<dbReference type="STRING" id="131310.A0A0N4ZFF2"/>
<dbReference type="GO" id="GO:0005829">
    <property type="term" value="C:cytosol"/>
    <property type="evidence" value="ECO:0007669"/>
    <property type="project" value="GOC"/>
</dbReference>
<keyword evidence="8" id="KW-1185">Reference proteome</keyword>
<evidence type="ECO:0000256" key="3">
    <source>
        <dbReference type="ARBA" id="ARBA00017083"/>
    </source>
</evidence>
<feature type="domain" description="UBC core" evidence="7">
    <location>
        <begin position="636"/>
        <end position="782"/>
    </location>
</feature>
<dbReference type="SMART" id="SM00212">
    <property type="entry name" value="UBCc"/>
    <property type="match status" value="1"/>
</dbReference>
<keyword evidence="5" id="KW-0653">Protein transport</keyword>
<evidence type="ECO:0000313" key="8">
    <source>
        <dbReference type="Proteomes" id="UP000038045"/>
    </source>
</evidence>
<dbReference type="InterPro" id="IPR048361">
    <property type="entry name" value="Vps52_C"/>
</dbReference>
<evidence type="ECO:0000256" key="4">
    <source>
        <dbReference type="ARBA" id="ARBA00022448"/>
    </source>
</evidence>
<dbReference type="CDD" id="cd00195">
    <property type="entry name" value="UBCc_UEV"/>
    <property type="match status" value="1"/>
</dbReference>
<dbReference type="InterPro" id="IPR000608">
    <property type="entry name" value="UBC"/>
</dbReference>
<dbReference type="InterPro" id="IPR048319">
    <property type="entry name" value="Vps52_CC"/>
</dbReference>
<dbReference type="SUPFAM" id="SSF54495">
    <property type="entry name" value="UBC-like"/>
    <property type="match status" value="1"/>
</dbReference>
<name>A0A0N4ZFF2_PARTI</name>
<dbReference type="PANTHER" id="PTHR14190">
    <property type="entry name" value="SUPPRESSOR OF ACTIN MUTATIONS 2/VACUOLAR PROTEIN SORTING 52"/>
    <property type="match status" value="1"/>
</dbReference>
<dbReference type="GO" id="GO:0007041">
    <property type="term" value="P:lysosomal transport"/>
    <property type="evidence" value="ECO:0007669"/>
    <property type="project" value="TreeGrafter"/>
</dbReference>
<dbReference type="AlphaFoldDB" id="A0A0N4ZFF2"/>
<dbReference type="Gene3D" id="3.10.110.10">
    <property type="entry name" value="Ubiquitin Conjugating Enzyme"/>
    <property type="match status" value="1"/>
</dbReference>
<evidence type="ECO:0000313" key="9">
    <source>
        <dbReference type="WBParaSite" id="PTRK_0000648300.1"/>
    </source>
</evidence>
<dbReference type="Pfam" id="PF20655">
    <property type="entry name" value="Vps52_C"/>
    <property type="match status" value="1"/>
</dbReference>
<protein>
    <recommendedName>
        <fullName evidence="3">Vacuolar protein sorting-associated protein 52 homolog</fullName>
    </recommendedName>
</protein>
<evidence type="ECO:0000256" key="1">
    <source>
        <dbReference type="ARBA" id="ARBA00004601"/>
    </source>
</evidence>
<accession>A0A0N4ZFF2</accession>
<evidence type="ECO:0000256" key="5">
    <source>
        <dbReference type="ARBA" id="ARBA00022927"/>
    </source>
</evidence>
<dbReference type="GO" id="GO:0019905">
    <property type="term" value="F:syntaxin binding"/>
    <property type="evidence" value="ECO:0007669"/>
    <property type="project" value="TreeGrafter"/>
</dbReference>
<dbReference type="GO" id="GO:0015031">
    <property type="term" value="P:protein transport"/>
    <property type="evidence" value="ECO:0007669"/>
    <property type="project" value="UniProtKB-KW"/>
</dbReference>
<dbReference type="GO" id="GO:0006896">
    <property type="term" value="P:Golgi to vacuole transport"/>
    <property type="evidence" value="ECO:0007669"/>
    <property type="project" value="TreeGrafter"/>
</dbReference>
<dbReference type="InterPro" id="IPR016135">
    <property type="entry name" value="UBQ-conjugating_enzyme/RWD"/>
</dbReference>
<dbReference type="InterPro" id="IPR007258">
    <property type="entry name" value="Vps52"/>
</dbReference>
<comment type="similarity">
    <text evidence="2">Belongs to the VPS52 family.</text>
</comment>
<organism evidence="8 9">
    <name type="scientific">Parastrongyloides trichosuri</name>
    <name type="common">Possum-specific nematode worm</name>
    <dbReference type="NCBI Taxonomy" id="131310"/>
    <lineage>
        <taxon>Eukaryota</taxon>
        <taxon>Metazoa</taxon>
        <taxon>Ecdysozoa</taxon>
        <taxon>Nematoda</taxon>
        <taxon>Chromadorea</taxon>
        <taxon>Rhabditida</taxon>
        <taxon>Tylenchina</taxon>
        <taxon>Panagrolaimomorpha</taxon>
        <taxon>Strongyloidoidea</taxon>
        <taxon>Strongyloididae</taxon>
        <taxon>Parastrongyloides</taxon>
    </lineage>
</organism>
<reference evidence="9" key="1">
    <citation type="submission" date="2017-02" db="UniProtKB">
        <authorList>
            <consortium name="WormBaseParasite"/>
        </authorList>
    </citation>
    <scope>IDENTIFICATION</scope>
</reference>
<sequence length="782" mass="91774">MPSVESPKYDNDVISLLEECSDLEICSEEITTKLSNIHSNVVEDCINQVQCLVDLHQEINKCDQIFDSLENTLSSFLVQLGTIGYDMQSLQTESTTINQQLDNLHSVRSHLSKFIEQVSISPKMVSTITDTDCNEPIFIETLQNLQQQILFVNSQEHLEAKSINDVKIVVENLKNTAILKIREWILLKINSMKKPLSNYQIIQNALLKNKYFYEFLYNNDKRIAKQIKEEYIDTVSKMFYSYFKTYTTRLFKIQTEGAGKDDLLGFEDTKGRLITSVLSLGKNSNGNIKNKTSVFSLAGRHSLLTMDLISPIIVPHVAQQMNENIEFEKIFRSVQYSLVDHASYEYLFSSDFFLITGENLIDHFSQVMGKSIGYFSQYFSEKIQTNYDSISLYICICLCKKLRNLLIEREINSFDGYWHSLEQIIWLRFEKVMNNHNESLRNYDFIKGPSSMKKQSTDFIKPHHVIRKYAEMTSALIYCSKLSEYNGIDSRLQDILGKQEQEIELFINHYSSQLSSKEKLFFTINNYDMITSVLTEAHCSDARERDLFENLRQNNVEIYVEELLKEYFPELVSFIKETEPLVSNDDMESLKALKSKLKKVVDNFNNTWKECIDKINREILDNFSNFKNEELDRLISPKERLQRECDVIINSKNPRYGAAFNFDNFLNWNCFIKGLPGTPYEEGIFFFKLDFDEDDYPEKSPRVFFETRIDHPCIYVDGEVRFEEGWWNSSMQAIDVFYKIDELFLCFEDYVIRREWKNIFKGEEFLIERKERAALFTKRYAT</sequence>
<dbReference type="WBParaSite" id="PTRK_0000648300.1">
    <property type="protein sequence ID" value="PTRK_0000648300.1"/>
    <property type="gene ID" value="PTRK_0000648300"/>
</dbReference>